<organism evidence="5 6">
    <name type="scientific">Candidatus Cryptobacteroides excrementipullorum</name>
    <dbReference type="NCBI Taxonomy" id="2840761"/>
    <lineage>
        <taxon>Bacteria</taxon>
        <taxon>Pseudomonadati</taxon>
        <taxon>Bacteroidota</taxon>
        <taxon>Bacteroidia</taxon>
        <taxon>Bacteroidales</taxon>
        <taxon>Candidatus Cryptobacteroides</taxon>
    </lineage>
</organism>
<reference evidence="5" key="2">
    <citation type="journal article" date="2021" name="PeerJ">
        <title>Extensive microbial diversity within the chicken gut microbiome revealed by metagenomics and culture.</title>
        <authorList>
            <person name="Gilroy R."/>
            <person name="Ravi A."/>
            <person name="Getino M."/>
            <person name="Pursley I."/>
            <person name="Horton D.L."/>
            <person name="Alikhan N.F."/>
            <person name="Baker D."/>
            <person name="Gharbi K."/>
            <person name="Hall N."/>
            <person name="Watson M."/>
            <person name="Adriaenssens E.M."/>
            <person name="Foster-Nyarko E."/>
            <person name="Jarju S."/>
            <person name="Secka A."/>
            <person name="Antonio M."/>
            <person name="Oren A."/>
            <person name="Chaudhuri R.R."/>
            <person name="La Ragione R."/>
            <person name="Hildebrand F."/>
            <person name="Pallen M.J."/>
        </authorList>
    </citation>
    <scope>NUCLEOTIDE SEQUENCE</scope>
    <source>
        <strain evidence="5">2478</strain>
    </source>
</reference>
<dbReference type="Proteomes" id="UP000823771">
    <property type="component" value="Unassembled WGS sequence"/>
</dbReference>
<evidence type="ECO:0000256" key="1">
    <source>
        <dbReference type="SAM" id="MobiDB-lite"/>
    </source>
</evidence>
<gene>
    <name evidence="5" type="ORF">IAB80_01650</name>
</gene>
<dbReference type="InterPro" id="IPR041268">
    <property type="entry name" value="HU-CCDC81_bac_2"/>
</dbReference>
<dbReference type="AlphaFoldDB" id="A0A9D9IRT5"/>
<comment type="caution">
    <text evidence="5">The sequence shown here is derived from an EMBL/GenBank/DDBJ whole genome shotgun (WGS) entry which is preliminary data.</text>
</comment>
<keyword evidence="2" id="KW-0812">Transmembrane</keyword>
<feature type="compositionally biased region" description="Acidic residues" evidence="1">
    <location>
        <begin position="203"/>
        <end position="212"/>
    </location>
</feature>
<keyword evidence="2" id="KW-1133">Transmembrane helix</keyword>
<name>A0A9D9IRT5_9BACT</name>
<accession>A0A9D9IRT5</accession>
<feature type="domain" description="CCDC81-like prokaryotic HU" evidence="4">
    <location>
        <begin position="61"/>
        <end position="123"/>
    </location>
</feature>
<evidence type="ECO:0000259" key="3">
    <source>
        <dbReference type="Pfam" id="PF18174"/>
    </source>
</evidence>
<sequence>MDIDLLSKMVRELILVHDRVALPGLGIFVADTVPASFSDKGYTINPPYRKLSFRQGADDDGLLADLYASENSVSREIASAVISDFLSGMREVLEKKKNMVFPGLGRLRATKENNFFFVADEDLDIYPDGFGLAPVSLKTHQETKEEVSSALDVLKDMIVEPVDDSAEPAEPEDDAVEPEDTAAEENAGTPAEEACQADVQADASDDTEDADAGESSSSAAADDIPGPDTDSVPDDAAETGDAGKSVDEHVKTADSPSAGGLHAGKRKVLYGVLIVLAAAVLMLVLYMVVARIFPEAVDSLLYSPDEYELLHTPDE</sequence>
<evidence type="ECO:0000256" key="2">
    <source>
        <dbReference type="SAM" id="Phobius"/>
    </source>
</evidence>
<evidence type="ECO:0000313" key="5">
    <source>
        <dbReference type="EMBL" id="MBO8477592.1"/>
    </source>
</evidence>
<evidence type="ECO:0008006" key="7">
    <source>
        <dbReference type="Google" id="ProtNLM"/>
    </source>
</evidence>
<feature type="domain" description="CCDC81-like prokaryotic HU" evidence="3">
    <location>
        <begin position="6"/>
        <end position="53"/>
    </location>
</feature>
<dbReference type="Pfam" id="PF18174">
    <property type="entry name" value="HU-CCDC81_bac_1"/>
    <property type="match status" value="1"/>
</dbReference>
<keyword evidence="2" id="KW-0472">Membrane</keyword>
<dbReference type="InterPro" id="IPR040495">
    <property type="entry name" value="HU-CCDC81_bac_1"/>
</dbReference>
<evidence type="ECO:0000259" key="4">
    <source>
        <dbReference type="Pfam" id="PF18175"/>
    </source>
</evidence>
<dbReference type="EMBL" id="JADILZ010000018">
    <property type="protein sequence ID" value="MBO8477592.1"/>
    <property type="molecule type" value="Genomic_DNA"/>
</dbReference>
<feature type="compositionally biased region" description="Acidic residues" evidence="1">
    <location>
        <begin position="164"/>
        <end position="183"/>
    </location>
</feature>
<dbReference type="Pfam" id="PF18175">
    <property type="entry name" value="HU-CCDC81_bac_2"/>
    <property type="match status" value="1"/>
</dbReference>
<evidence type="ECO:0000313" key="6">
    <source>
        <dbReference type="Proteomes" id="UP000823771"/>
    </source>
</evidence>
<reference evidence="5" key="1">
    <citation type="submission" date="2020-10" db="EMBL/GenBank/DDBJ databases">
        <authorList>
            <person name="Gilroy R."/>
        </authorList>
    </citation>
    <scope>NUCLEOTIDE SEQUENCE</scope>
    <source>
        <strain evidence="5">2478</strain>
    </source>
</reference>
<feature type="region of interest" description="Disordered" evidence="1">
    <location>
        <begin position="164"/>
        <end position="259"/>
    </location>
</feature>
<feature type="compositionally biased region" description="Low complexity" evidence="1">
    <location>
        <begin position="213"/>
        <end position="223"/>
    </location>
</feature>
<protein>
    <recommendedName>
        <fullName evidence="7">CCDC81-like prokaryotic HU domain-containing protein</fullName>
    </recommendedName>
</protein>
<proteinExistence type="predicted"/>
<feature type="transmembrane region" description="Helical" evidence="2">
    <location>
        <begin position="268"/>
        <end position="293"/>
    </location>
</feature>